<name>A0A380TS59_ACTLI</name>
<evidence type="ECO:0000313" key="2">
    <source>
        <dbReference type="Proteomes" id="UP000254253"/>
    </source>
</evidence>
<dbReference type="Proteomes" id="UP000254253">
    <property type="component" value="Unassembled WGS sequence"/>
</dbReference>
<dbReference type="EMBL" id="UFRN01000002">
    <property type="protein sequence ID" value="SUT91186.1"/>
    <property type="molecule type" value="Genomic_DNA"/>
</dbReference>
<reference evidence="1 2" key="1">
    <citation type="submission" date="2018-06" db="EMBL/GenBank/DDBJ databases">
        <authorList>
            <consortium name="Pathogen Informatics"/>
            <person name="Doyle S."/>
        </authorList>
    </citation>
    <scope>NUCLEOTIDE SEQUENCE [LARGE SCALE GENOMIC DNA]</scope>
    <source>
        <strain evidence="1 2">NCTC4191</strain>
    </source>
</reference>
<accession>A0A380TS59</accession>
<keyword evidence="2" id="KW-1185">Reference proteome</keyword>
<sequence length="98" mass="11119">MYFQPKFLNIPLAAVSISVSANQYSSLSELNQLDAAQQQRQQQYQQSKDKQLQASADVRLDTDVQQPFSFLKQESPCYPIHHISLTDYGSSTSTSQFQ</sequence>
<protein>
    <submittedName>
        <fullName evidence="1">Hemolysin activation/secretion protein</fullName>
    </submittedName>
</protein>
<proteinExistence type="predicted"/>
<dbReference type="AlphaFoldDB" id="A0A380TS59"/>
<gene>
    <name evidence="1" type="ORF">NCTC4191_00482</name>
</gene>
<evidence type="ECO:0000313" key="1">
    <source>
        <dbReference type="EMBL" id="SUT91186.1"/>
    </source>
</evidence>
<organism evidence="1 2">
    <name type="scientific">Actinobacillus lignieresii</name>
    <dbReference type="NCBI Taxonomy" id="720"/>
    <lineage>
        <taxon>Bacteria</taxon>
        <taxon>Pseudomonadati</taxon>
        <taxon>Pseudomonadota</taxon>
        <taxon>Gammaproteobacteria</taxon>
        <taxon>Pasteurellales</taxon>
        <taxon>Pasteurellaceae</taxon>
        <taxon>Actinobacillus</taxon>
    </lineage>
</organism>